<evidence type="ECO:0000313" key="3">
    <source>
        <dbReference type="Proteomes" id="UP000006512"/>
    </source>
</evidence>
<organism evidence="2 3">
    <name type="scientific">Asticcacaulis biprosthecium C19</name>
    <dbReference type="NCBI Taxonomy" id="715226"/>
    <lineage>
        <taxon>Bacteria</taxon>
        <taxon>Pseudomonadati</taxon>
        <taxon>Pseudomonadota</taxon>
        <taxon>Alphaproteobacteria</taxon>
        <taxon>Caulobacterales</taxon>
        <taxon>Caulobacteraceae</taxon>
        <taxon>Asticcacaulis</taxon>
    </lineage>
</organism>
<proteinExistence type="predicted"/>
<dbReference type="Pfam" id="PF09250">
    <property type="entry name" value="Prim-Pol"/>
    <property type="match status" value="1"/>
</dbReference>
<dbReference type="RefSeq" id="WP_006273280.1">
    <property type="nucleotide sequence ID" value="NZ_GL883078.1"/>
</dbReference>
<reference evidence="3" key="1">
    <citation type="submission" date="2011-03" db="EMBL/GenBank/DDBJ databases">
        <title>Draft genome sequence of Brevundimonas diminuta.</title>
        <authorList>
            <person name="Brown P.J.B."/>
            <person name="Buechlein A."/>
            <person name="Hemmerich C."/>
            <person name="Brun Y.V."/>
        </authorList>
    </citation>
    <scope>NUCLEOTIDE SEQUENCE [LARGE SCALE GENOMIC DNA]</scope>
    <source>
        <strain evidence="3">C19</strain>
    </source>
</reference>
<evidence type="ECO:0000313" key="2">
    <source>
        <dbReference type="EMBL" id="EGF91092.1"/>
    </source>
</evidence>
<sequence length="284" mass="32110">MFAQVAGHYWAAGLPVVPALINTKKIVRMSVSCTSAMPPTDLQQDWLERHAGDNIALALGPCAGIEVLNINTHDVSILSILNKVLPKSPWKCFGRRGFNIAFKFAGHRPGQLLDRDRQTVVEVQSSGRFLLLPPSVHPDGGIYTSRHNLYDSTKTLKPMPKNVLDKLETAFQGAGLDIAQRRPAKKAMNGDYLAAQLKTFAAARATDFCNGRSSLADALRLTCEWWLHHTAEDDFHIVSKPDIEPAYVFYEELRHREYRWELKQKAGLNTKSMRYYDNYRLDER</sequence>
<dbReference type="OrthoDB" id="123525at2"/>
<dbReference type="InterPro" id="IPR015330">
    <property type="entry name" value="DNA_primase/pol_bifunc_N"/>
</dbReference>
<protein>
    <submittedName>
        <fullName evidence="2">DNA primase/polymerase</fullName>
    </submittedName>
</protein>
<gene>
    <name evidence="2" type="ORF">ABI_25050</name>
</gene>
<dbReference type="AlphaFoldDB" id="F4QP34"/>
<dbReference type="Proteomes" id="UP000006512">
    <property type="component" value="Unassembled WGS sequence"/>
</dbReference>
<dbReference type="EMBL" id="GL883078">
    <property type="protein sequence ID" value="EGF91092.1"/>
    <property type="molecule type" value="Genomic_DNA"/>
</dbReference>
<feature type="domain" description="DNA primase/polymerase bifunctional N-terminal" evidence="1">
    <location>
        <begin position="7"/>
        <end position="160"/>
    </location>
</feature>
<name>F4QP34_9CAUL</name>
<evidence type="ECO:0000259" key="1">
    <source>
        <dbReference type="Pfam" id="PF09250"/>
    </source>
</evidence>
<dbReference type="HOGENOM" id="CLU_978783_0_0_5"/>
<keyword evidence="3" id="KW-1185">Reference proteome</keyword>
<dbReference type="SUPFAM" id="SSF56747">
    <property type="entry name" value="Prim-pol domain"/>
    <property type="match status" value="1"/>
</dbReference>
<accession>F4QP34</accession>